<evidence type="ECO:0000256" key="1">
    <source>
        <dbReference type="ARBA" id="ARBA00022747"/>
    </source>
</evidence>
<dbReference type="Gene3D" id="3.90.220.20">
    <property type="entry name" value="DNA methylase specificity domains"/>
    <property type="match status" value="2"/>
</dbReference>
<organism evidence="3 4">
    <name type="scientific">Paractinoplanes durhamensis</name>
    <dbReference type="NCBI Taxonomy" id="113563"/>
    <lineage>
        <taxon>Bacteria</taxon>
        <taxon>Bacillati</taxon>
        <taxon>Actinomycetota</taxon>
        <taxon>Actinomycetes</taxon>
        <taxon>Micromonosporales</taxon>
        <taxon>Micromonosporaceae</taxon>
        <taxon>Paractinoplanes</taxon>
    </lineage>
</organism>
<dbReference type="PANTHER" id="PTHR43140:SF1">
    <property type="entry name" value="TYPE I RESTRICTION ENZYME ECOKI SPECIFICITY SUBUNIT"/>
    <property type="match status" value="1"/>
</dbReference>
<evidence type="ECO:0000313" key="4">
    <source>
        <dbReference type="Proteomes" id="UP000637628"/>
    </source>
</evidence>
<gene>
    <name evidence="3" type="ORF">Adu01nite_50870</name>
</gene>
<dbReference type="PANTHER" id="PTHR43140">
    <property type="entry name" value="TYPE-1 RESTRICTION ENZYME ECOKI SPECIFICITY PROTEIN"/>
    <property type="match status" value="1"/>
</dbReference>
<keyword evidence="2" id="KW-0238">DNA-binding</keyword>
<evidence type="ECO:0000256" key="2">
    <source>
        <dbReference type="ARBA" id="ARBA00023125"/>
    </source>
</evidence>
<evidence type="ECO:0000313" key="3">
    <source>
        <dbReference type="EMBL" id="GIE03737.1"/>
    </source>
</evidence>
<dbReference type="SUPFAM" id="SSF116734">
    <property type="entry name" value="DNA methylase specificity domain"/>
    <property type="match status" value="2"/>
</dbReference>
<accession>A0ABQ3Z1N4</accession>
<proteinExistence type="predicted"/>
<keyword evidence="1" id="KW-0680">Restriction system</keyword>
<sequence length="414" mass="45673">MTWTRTRLKYLCVDSGQYGLNISADQYVGQGTRLIRTTDISSGSLKQAADGVYVDSHVEERHRLRQGDLLLSRSGTPPGQSYSVQASESEATYAGYLVRFRPSPDVDARFLAYVARSSVFQQTILAESVSSTIQNFNAERYANITIVTPSPVERRRIADFLDFETARIDRLDALQRKAVARLEERDSALLDAMIDGLAASSGAVPFRRYIDGMDQGSSPQCDATPAGPDEWGVLKVSCLRPGSFYPDENKRLPEDVIPDVRREVKEGDLLITRANTPQLVGSTAVVPSTRRKLLLSDKIFRVRVSATMDPQYISLVARGSRIRALCGVVSNGASQSMANVRFEEIKDWPIPSASLTAQRRAIAMIDDETRRTQALRIKIDKQLALLAERRQALITAAVTGKIDVSTASGRGIED</sequence>
<keyword evidence="4" id="KW-1185">Reference proteome</keyword>
<dbReference type="InterPro" id="IPR051212">
    <property type="entry name" value="Type-I_RE_S_subunit"/>
</dbReference>
<protein>
    <submittedName>
        <fullName evidence="3">Uncharacterized protein</fullName>
    </submittedName>
</protein>
<dbReference type="InterPro" id="IPR044946">
    <property type="entry name" value="Restrct_endonuc_typeI_TRD_sf"/>
</dbReference>
<reference evidence="3 4" key="1">
    <citation type="submission" date="2021-01" db="EMBL/GenBank/DDBJ databases">
        <title>Whole genome shotgun sequence of Actinoplanes durhamensis NBRC 14914.</title>
        <authorList>
            <person name="Komaki H."/>
            <person name="Tamura T."/>
        </authorList>
    </citation>
    <scope>NUCLEOTIDE SEQUENCE [LARGE SCALE GENOMIC DNA]</scope>
    <source>
        <strain evidence="3 4">NBRC 14914</strain>
    </source>
</reference>
<name>A0ABQ3Z1N4_9ACTN</name>
<dbReference type="EMBL" id="BOML01000040">
    <property type="protein sequence ID" value="GIE03737.1"/>
    <property type="molecule type" value="Genomic_DNA"/>
</dbReference>
<dbReference type="Proteomes" id="UP000637628">
    <property type="component" value="Unassembled WGS sequence"/>
</dbReference>
<comment type="caution">
    <text evidence="3">The sequence shown here is derived from an EMBL/GenBank/DDBJ whole genome shotgun (WGS) entry which is preliminary data.</text>
</comment>